<keyword evidence="3 5" id="KW-0687">Ribonucleoprotein</keyword>
<dbReference type="GO" id="GO:0000027">
    <property type="term" value="P:ribosomal large subunit assembly"/>
    <property type="evidence" value="ECO:0007669"/>
    <property type="project" value="UniProtKB-UniRule"/>
</dbReference>
<keyword evidence="5 6" id="KW-0694">RNA-binding</keyword>
<protein>
    <recommendedName>
        <fullName evidence="4 5">Large ribosomal subunit protein bL20</fullName>
    </recommendedName>
</protein>
<dbReference type="STRING" id="1802448.A2672_03340"/>
<reference evidence="7 8" key="1">
    <citation type="journal article" date="2016" name="Nat. Commun.">
        <title>Thousands of microbial genomes shed light on interconnected biogeochemical processes in an aquifer system.</title>
        <authorList>
            <person name="Anantharaman K."/>
            <person name="Brown C.T."/>
            <person name="Hug L.A."/>
            <person name="Sharon I."/>
            <person name="Castelle C.J."/>
            <person name="Probst A.J."/>
            <person name="Thomas B.C."/>
            <person name="Singh A."/>
            <person name="Wilkins M.J."/>
            <person name="Karaoz U."/>
            <person name="Brodie E.L."/>
            <person name="Williams K.H."/>
            <person name="Hubbard S.S."/>
            <person name="Banfield J.F."/>
        </authorList>
    </citation>
    <scope>NUCLEOTIDE SEQUENCE [LARGE SCALE GENOMIC DNA]</scope>
</reference>
<dbReference type="GO" id="GO:0003735">
    <property type="term" value="F:structural constituent of ribosome"/>
    <property type="evidence" value="ECO:0007669"/>
    <property type="project" value="InterPro"/>
</dbReference>
<name>A0A1G2QZ79_9BACT</name>
<dbReference type="InterPro" id="IPR035566">
    <property type="entry name" value="Ribosomal_protein_bL20_C"/>
</dbReference>
<evidence type="ECO:0000313" key="8">
    <source>
        <dbReference type="Proteomes" id="UP000178065"/>
    </source>
</evidence>
<proteinExistence type="inferred from homology"/>
<comment type="similarity">
    <text evidence="1 5 6">Belongs to the bacterial ribosomal protein bL20 family.</text>
</comment>
<dbReference type="FunFam" id="1.10.1900.20:FF:000001">
    <property type="entry name" value="50S ribosomal protein L20"/>
    <property type="match status" value="1"/>
</dbReference>
<dbReference type="Gene3D" id="6.10.160.10">
    <property type="match status" value="1"/>
</dbReference>
<gene>
    <name evidence="5" type="primary">rplT</name>
    <name evidence="7" type="ORF">A2672_03340</name>
</gene>
<comment type="caution">
    <text evidence="7">The sequence shown here is derived from an EMBL/GenBank/DDBJ whole genome shotgun (WGS) entry which is preliminary data.</text>
</comment>
<dbReference type="GO" id="GO:0005840">
    <property type="term" value="C:ribosome"/>
    <property type="evidence" value="ECO:0007669"/>
    <property type="project" value="UniProtKB-KW"/>
</dbReference>
<evidence type="ECO:0000256" key="6">
    <source>
        <dbReference type="RuleBase" id="RU000560"/>
    </source>
</evidence>
<evidence type="ECO:0000256" key="3">
    <source>
        <dbReference type="ARBA" id="ARBA00023274"/>
    </source>
</evidence>
<comment type="function">
    <text evidence="5 6">Binds directly to 23S ribosomal RNA and is necessary for the in vitro assembly process of the 50S ribosomal subunit. It is not involved in the protein synthesizing functions of that subunit.</text>
</comment>
<evidence type="ECO:0000256" key="4">
    <source>
        <dbReference type="ARBA" id="ARBA00035172"/>
    </source>
</evidence>
<dbReference type="GO" id="GO:0006412">
    <property type="term" value="P:translation"/>
    <property type="evidence" value="ECO:0007669"/>
    <property type="project" value="InterPro"/>
</dbReference>
<dbReference type="SUPFAM" id="SSF74731">
    <property type="entry name" value="Ribosomal protein L20"/>
    <property type="match status" value="1"/>
</dbReference>
<evidence type="ECO:0000313" key="7">
    <source>
        <dbReference type="EMBL" id="OHA65767.1"/>
    </source>
</evidence>
<dbReference type="PANTHER" id="PTHR10986">
    <property type="entry name" value="39S RIBOSOMAL PROTEIN L20"/>
    <property type="match status" value="1"/>
</dbReference>
<dbReference type="CDD" id="cd07026">
    <property type="entry name" value="Ribosomal_L20"/>
    <property type="match status" value="1"/>
</dbReference>
<dbReference type="Pfam" id="PF00453">
    <property type="entry name" value="Ribosomal_L20"/>
    <property type="match status" value="1"/>
</dbReference>
<keyword evidence="2 5" id="KW-0689">Ribosomal protein</keyword>
<accession>A0A1G2QZ79</accession>
<keyword evidence="5 6" id="KW-0699">rRNA-binding</keyword>
<dbReference type="NCBIfam" id="TIGR01032">
    <property type="entry name" value="rplT_bact"/>
    <property type="match status" value="1"/>
</dbReference>
<dbReference type="HAMAP" id="MF_00382">
    <property type="entry name" value="Ribosomal_bL20"/>
    <property type="match status" value="1"/>
</dbReference>
<dbReference type="GO" id="GO:1990904">
    <property type="term" value="C:ribonucleoprotein complex"/>
    <property type="evidence" value="ECO:0007669"/>
    <property type="project" value="UniProtKB-KW"/>
</dbReference>
<evidence type="ECO:0000256" key="1">
    <source>
        <dbReference type="ARBA" id="ARBA00007698"/>
    </source>
</evidence>
<dbReference type="AlphaFoldDB" id="A0A1G2QZ79"/>
<organism evidence="7 8">
    <name type="scientific">Candidatus Wildermuthbacteria bacterium RIFCSPHIGHO2_01_FULL_49_22b</name>
    <dbReference type="NCBI Taxonomy" id="1802448"/>
    <lineage>
        <taxon>Bacteria</taxon>
        <taxon>Candidatus Wildermuthiibacteriota</taxon>
    </lineage>
</organism>
<dbReference type="EMBL" id="MHTT01000011">
    <property type="protein sequence ID" value="OHA65767.1"/>
    <property type="molecule type" value="Genomic_DNA"/>
</dbReference>
<dbReference type="PRINTS" id="PR00062">
    <property type="entry name" value="RIBOSOMALL20"/>
</dbReference>
<dbReference type="InterPro" id="IPR005813">
    <property type="entry name" value="Ribosomal_bL20"/>
</dbReference>
<evidence type="ECO:0000256" key="5">
    <source>
        <dbReference type="HAMAP-Rule" id="MF_00382"/>
    </source>
</evidence>
<sequence length="115" mass="13865">MARVKRGTIAKKRRRNVLKKAKGFRWGRNKKYRLAKDALRHAWEYSYRDRKGKKRSFRKLWETKISGGVREQGLSYSRFLPLLKKQNIVLDRKILAKLREKHPATFKKLIEQVKQ</sequence>
<dbReference type="Gene3D" id="1.10.1900.20">
    <property type="entry name" value="Ribosomal protein L20"/>
    <property type="match status" value="1"/>
</dbReference>
<evidence type="ECO:0000256" key="2">
    <source>
        <dbReference type="ARBA" id="ARBA00022980"/>
    </source>
</evidence>
<dbReference type="Proteomes" id="UP000178065">
    <property type="component" value="Unassembled WGS sequence"/>
</dbReference>
<dbReference type="GO" id="GO:0019843">
    <property type="term" value="F:rRNA binding"/>
    <property type="evidence" value="ECO:0007669"/>
    <property type="project" value="UniProtKB-UniRule"/>
</dbReference>